<evidence type="ECO:0000256" key="2">
    <source>
        <dbReference type="ARBA" id="ARBA00009865"/>
    </source>
</evidence>
<dbReference type="GO" id="GO:0031222">
    <property type="term" value="P:arabinan catabolic process"/>
    <property type="evidence" value="ECO:0007669"/>
    <property type="project" value="UniProtKB-UniPathway"/>
</dbReference>
<dbReference type="Pfam" id="PF04616">
    <property type="entry name" value="Glyco_hydro_43"/>
    <property type="match status" value="1"/>
</dbReference>
<evidence type="ECO:0000256" key="3">
    <source>
        <dbReference type="ARBA" id="ARBA00022801"/>
    </source>
</evidence>
<dbReference type="SUPFAM" id="SSF75005">
    <property type="entry name" value="Arabinanase/levansucrase/invertase"/>
    <property type="match status" value="1"/>
</dbReference>
<evidence type="ECO:0000256" key="5">
    <source>
        <dbReference type="PIRNR" id="PIRNR026534"/>
    </source>
</evidence>
<organism evidence="6 7">
    <name type="scientific">Capsulimonas corticalis</name>
    <dbReference type="NCBI Taxonomy" id="2219043"/>
    <lineage>
        <taxon>Bacteria</taxon>
        <taxon>Bacillati</taxon>
        <taxon>Armatimonadota</taxon>
        <taxon>Armatimonadia</taxon>
        <taxon>Capsulimonadales</taxon>
        <taxon>Capsulimonadaceae</taxon>
        <taxon>Capsulimonas</taxon>
    </lineage>
</organism>
<sequence>MIRMSSRSVDARSVKNRSLAIFAICALLAPGVLRAAETDCLVRDPSTMVKQDGTYWIYGTGRGVQQFSSTDRLHWTDRGPVFAVRPAWVSEAVPENRHNNAWAPDIHYFHGQYHLYYSYSSFGSQRSGIGVATNSTLDPRAWVDRGVVVQSPTSQGFNTIDPCIFVDFHGQPWLSFGSYFSGIYVVKIDPESGKTAAGAVPVKIATHPSPPYGDIEASAIIPHDGWYYLFVNWGSCCQGEKSTYNIRMGRSKNVTGPFLDKDGKDLKDGGGTIFLDNKKSDGSEVGPGHVGVLFDKDGDWLTTHYEWAKDKSGATTANVDKLTWDRDGWPRVATP</sequence>
<dbReference type="CDD" id="cd08998">
    <property type="entry name" value="GH43_Arb43a-like"/>
    <property type="match status" value="1"/>
</dbReference>
<keyword evidence="3 5" id="KW-0378">Hydrolase</keyword>
<dbReference type="PIRSF" id="PIRSF026534">
    <property type="entry name" value="Endo_alpha-L-arabinosidase"/>
    <property type="match status" value="1"/>
</dbReference>
<dbReference type="EMBL" id="AP025739">
    <property type="protein sequence ID" value="BDI28044.1"/>
    <property type="molecule type" value="Genomic_DNA"/>
</dbReference>
<dbReference type="FunCoup" id="A0A402CRK3">
    <property type="interactions" value="39"/>
</dbReference>
<keyword evidence="4 5" id="KW-0326">Glycosidase</keyword>
<comment type="similarity">
    <text evidence="2 5">Belongs to the glycosyl hydrolase 43 family.</text>
</comment>
<dbReference type="InterPro" id="IPR006710">
    <property type="entry name" value="Glyco_hydro_43"/>
</dbReference>
<reference evidence="6 7" key="1">
    <citation type="journal article" date="2019" name="Int. J. Syst. Evol. Microbiol.">
        <title>Capsulimonas corticalis gen. nov., sp. nov., an aerobic capsulated bacterium, of a novel bacterial order, Capsulimonadales ord. nov., of the class Armatimonadia of the phylum Armatimonadetes.</title>
        <authorList>
            <person name="Li J."/>
            <person name="Kudo C."/>
            <person name="Tonouchi A."/>
        </authorList>
    </citation>
    <scope>NUCLEOTIDE SEQUENCE [LARGE SCALE GENOMIC DNA]</scope>
    <source>
        <strain evidence="6 7">AX-7</strain>
    </source>
</reference>
<dbReference type="KEGG" id="ccot:CCAX7_000950"/>
<dbReference type="PANTHER" id="PTHR43301">
    <property type="entry name" value="ARABINAN ENDO-1,5-ALPHA-L-ARABINOSIDASE"/>
    <property type="match status" value="1"/>
</dbReference>
<dbReference type="Gene3D" id="2.115.10.20">
    <property type="entry name" value="Glycosyl hydrolase domain, family 43"/>
    <property type="match status" value="1"/>
</dbReference>
<dbReference type="Proteomes" id="UP000287394">
    <property type="component" value="Chromosome"/>
</dbReference>
<dbReference type="PANTHER" id="PTHR43301:SF3">
    <property type="entry name" value="ARABINAN ENDO-1,5-ALPHA-L-ARABINOSIDASE A-RELATED"/>
    <property type="match status" value="1"/>
</dbReference>
<evidence type="ECO:0000256" key="4">
    <source>
        <dbReference type="ARBA" id="ARBA00023295"/>
    </source>
</evidence>
<dbReference type="AlphaFoldDB" id="A0A402CRK3"/>
<dbReference type="InterPro" id="IPR050727">
    <property type="entry name" value="GH43_arabinanases"/>
</dbReference>
<comment type="pathway">
    <text evidence="1 5">Glycan metabolism; L-arabinan degradation.</text>
</comment>
<keyword evidence="7" id="KW-1185">Reference proteome</keyword>
<dbReference type="InterPro" id="IPR016840">
    <property type="entry name" value="Glyco_hydro_43_endo_a_Ara-ase"/>
</dbReference>
<dbReference type="InterPro" id="IPR023296">
    <property type="entry name" value="Glyco_hydro_beta-prop_sf"/>
</dbReference>
<protein>
    <submittedName>
        <fullName evidence="6">Arabinan endo-1,5-alpha-L-arabinosidase</fullName>
    </submittedName>
</protein>
<name>A0A402CRK3_9BACT</name>
<dbReference type="OrthoDB" id="9801455at2"/>
<evidence type="ECO:0000313" key="6">
    <source>
        <dbReference type="EMBL" id="BDI28044.1"/>
    </source>
</evidence>
<proteinExistence type="inferred from homology"/>
<gene>
    <name evidence="6" type="primary">abnA</name>
    <name evidence="6" type="ORF">CCAX7_000950</name>
</gene>
<evidence type="ECO:0000256" key="1">
    <source>
        <dbReference type="ARBA" id="ARBA00004834"/>
    </source>
</evidence>
<evidence type="ECO:0000313" key="7">
    <source>
        <dbReference type="Proteomes" id="UP000287394"/>
    </source>
</evidence>
<dbReference type="GO" id="GO:0046558">
    <property type="term" value="F:arabinan endo-1,5-alpha-L-arabinosidase activity"/>
    <property type="evidence" value="ECO:0007669"/>
    <property type="project" value="InterPro"/>
</dbReference>
<accession>A0A402CRK3</accession>